<feature type="compositionally biased region" description="Polar residues" evidence="1">
    <location>
        <begin position="400"/>
        <end position="413"/>
    </location>
</feature>
<gene>
    <name evidence="3" type="ORF">DUNSADRAFT_6792</name>
</gene>
<dbReference type="InterPro" id="IPR036770">
    <property type="entry name" value="Ankyrin_rpt-contain_sf"/>
</dbReference>
<feature type="domain" description="Histone deacetylase" evidence="2">
    <location>
        <begin position="224"/>
        <end position="540"/>
    </location>
</feature>
<accession>A0ABQ7GMM1</accession>
<dbReference type="SUPFAM" id="SSF52768">
    <property type="entry name" value="Arginase/deacetylase"/>
    <property type="match status" value="1"/>
</dbReference>
<dbReference type="PANTHER" id="PTHR10625">
    <property type="entry name" value="HISTONE DEACETYLASE HDAC1-RELATED"/>
    <property type="match status" value="1"/>
</dbReference>
<dbReference type="Gene3D" id="3.40.800.20">
    <property type="entry name" value="Histone deacetylase domain"/>
    <property type="match status" value="1"/>
</dbReference>
<dbReference type="InterPro" id="IPR002110">
    <property type="entry name" value="Ankyrin_rpt"/>
</dbReference>
<dbReference type="Pfam" id="PF00023">
    <property type="entry name" value="Ank"/>
    <property type="match status" value="1"/>
</dbReference>
<evidence type="ECO:0000256" key="1">
    <source>
        <dbReference type="SAM" id="MobiDB-lite"/>
    </source>
</evidence>
<evidence type="ECO:0000259" key="2">
    <source>
        <dbReference type="Pfam" id="PF00850"/>
    </source>
</evidence>
<protein>
    <submittedName>
        <fullName evidence="3">Histone deacetylase domain-containing protein</fullName>
    </submittedName>
</protein>
<dbReference type="PANTHER" id="PTHR10625:SF26">
    <property type="entry name" value="HISTONE DEACETYLASE DOMAIN-CONTAINING PROTEIN"/>
    <property type="match status" value="1"/>
</dbReference>
<name>A0ABQ7GMM1_DUNSA</name>
<dbReference type="Pfam" id="PF00850">
    <property type="entry name" value="Hist_deacetyl"/>
    <property type="match status" value="1"/>
</dbReference>
<dbReference type="SUPFAM" id="SSF48403">
    <property type="entry name" value="Ankyrin repeat"/>
    <property type="match status" value="1"/>
</dbReference>
<dbReference type="Proteomes" id="UP000815325">
    <property type="component" value="Unassembled WGS sequence"/>
</dbReference>
<evidence type="ECO:0000313" key="4">
    <source>
        <dbReference type="Proteomes" id="UP000815325"/>
    </source>
</evidence>
<keyword evidence="4" id="KW-1185">Reference proteome</keyword>
<feature type="compositionally biased region" description="Polar residues" evidence="1">
    <location>
        <begin position="425"/>
        <end position="439"/>
    </location>
</feature>
<dbReference type="InterPro" id="IPR023801">
    <property type="entry name" value="His_deacetylse_dom"/>
</dbReference>
<organism evidence="3 4">
    <name type="scientific">Dunaliella salina</name>
    <name type="common">Green alga</name>
    <name type="synonym">Protococcus salinus</name>
    <dbReference type="NCBI Taxonomy" id="3046"/>
    <lineage>
        <taxon>Eukaryota</taxon>
        <taxon>Viridiplantae</taxon>
        <taxon>Chlorophyta</taxon>
        <taxon>core chlorophytes</taxon>
        <taxon>Chlorophyceae</taxon>
        <taxon>CS clade</taxon>
        <taxon>Chlamydomonadales</taxon>
        <taxon>Dunaliellaceae</taxon>
        <taxon>Dunaliella</taxon>
    </lineage>
</organism>
<feature type="region of interest" description="Disordered" evidence="1">
    <location>
        <begin position="617"/>
        <end position="665"/>
    </location>
</feature>
<dbReference type="InterPro" id="IPR023696">
    <property type="entry name" value="Ureohydrolase_dom_sf"/>
</dbReference>
<dbReference type="Gene3D" id="1.25.40.20">
    <property type="entry name" value="Ankyrin repeat-containing domain"/>
    <property type="match status" value="1"/>
</dbReference>
<dbReference type="InterPro" id="IPR037138">
    <property type="entry name" value="His_deacetylse_dom_sf"/>
</dbReference>
<reference evidence="3" key="1">
    <citation type="submission" date="2017-08" db="EMBL/GenBank/DDBJ databases">
        <authorList>
            <person name="Polle J.E."/>
            <person name="Barry K."/>
            <person name="Cushman J."/>
            <person name="Schmutz J."/>
            <person name="Tran D."/>
            <person name="Hathwaick L.T."/>
            <person name="Yim W.C."/>
            <person name="Jenkins J."/>
            <person name="Mckie-Krisberg Z.M."/>
            <person name="Prochnik S."/>
            <person name="Lindquist E."/>
            <person name="Dockter R.B."/>
            <person name="Adam C."/>
            <person name="Molina H."/>
            <person name="Bunkerborg J."/>
            <person name="Jin E."/>
            <person name="Buchheim M."/>
            <person name="Magnuson J."/>
        </authorList>
    </citation>
    <scope>NUCLEOTIDE SEQUENCE</scope>
    <source>
        <strain evidence="3">CCAP 19/18</strain>
    </source>
</reference>
<sequence>MQDADGNTPLHAAVRVAAMHGEEGNDGAVQLLLTPGQGWDVPALVKTRNKDNLTALHLAALHNRTSAVQAMCAAAPRAVSLTDRKGRTAAQLADRRGYKGLAAFLERAAKSESAMAEAPDLASSTLGPKPPFLFIAPEECHKHFTAPDPIVRGAMSDPPPENVGRLHVLTRSGLWNARVQNGSVVVQSICEALLPENAGCMHAHARPKLWYMIRVKWVCSTKIGRLDPDTTVSHHSGLAALKAAGAVCTAVDRVLAQQARSVFCPVRPPGHHAGPTGSVPSANDPLGSHGFCLLSNVAIGAAYALNVHRHQGVGRVAILDFDVHHGNGTQAVVANTQPSTRKVPIKTPFSEGIQVFPTYKPWLDMSDADNIFFASVQGYGRHNFGGWFYPGSGATEDTRPNASTPQAAESGSKQAPIPEDPNGEFTHSTSDTGGSNAPANGSDPGPRIINVGVPGPGAKRQVWRRAWRDKILPALVNFNPDMIFISAGFDAHKKEDINMRYVGIAEADYEWVTDQIMQVANRCCQGRVVSVLEGGYNLQGSIVSPFARSVAAHVRAMGEAHAQDWDPKDAEFEREAEARKLEAKLAAAGVAPAALPAAKAAAAEPAVPASNAAEGAQKQAAVQGDDGGGGSASVMAVDGESAGGVKREQPAVQEEEGIGKRRRRGAAVDYAQLNAELEAKKTAASTKASE</sequence>
<dbReference type="SMART" id="SM00248">
    <property type="entry name" value="ANK"/>
    <property type="match status" value="2"/>
</dbReference>
<dbReference type="EMBL" id="MU069685">
    <property type="protein sequence ID" value="KAF5835859.1"/>
    <property type="molecule type" value="Genomic_DNA"/>
</dbReference>
<comment type="caution">
    <text evidence="3">The sequence shown here is derived from an EMBL/GenBank/DDBJ whole genome shotgun (WGS) entry which is preliminary data.</text>
</comment>
<proteinExistence type="predicted"/>
<evidence type="ECO:0000313" key="3">
    <source>
        <dbReference type="EMBL" id="KAF5835859.1"/>
    </source>
</evidence>
<feature type="region of interest" description="Disordered" evidence="1">
    <location>
        <begin position="395"/>
        <end position="454"/>
    </location>
</feature>